<gene>
    <name evidence="2" type="ORF">RM541_15860</name>
</gene>
<dbReference type="SUPFAM" id="SSF48452">
    <property type="entry name" value="TPR-like"/>
    <property type="match status" value="1"/>
</dbReference>
<organism evidence="2 3">
    <name type="scientific">Autumnicola psychrophila</name>
    <dbReference type="NCBI Taxonomy" id="3075592"/>
    <lineage>
        <taxon>Bacteria</taxon>
        <taxon>Pseudomonadati</taxon>
        <taxon>Bacteroidota</taxon>
        <taxon>Flavobacteriia</taxon>
        <taxon>Flavobacteriales</taxon>
        <taxon>Flavobacteriaceae</taxon>
        <taxon>Autumnicola</taxon>
    </lineage>
</organism>
<comment type="caution">
    <text evidence="2">The sequence shown here is derived from an EMBL/GenBank/DDBJ whole genome shotgun (WGS) entry which is preliminary data.</text>
</comment>
<name>A0ABU3DVU4_9FLAO</name>
<evidence type="ECO:0000313" key="2">
    <source>
        <dbReference type="EMBL" id="MDT0687841.1"/>
    </source>
</evidence>
<dbReference type="EMBL" id="JAVRHN010000015">
    <property type="protein sequence ID" value="MDT0687841.1"/>
    <property type="molecule type" value="Genomic_DNA"/>
</dbReference>
<dbReference type="InterPro" id="IPR036514">
    <property type="entry name" value="SGNH_hydro_sf"/>
</dbReference>
<keyword evidence="1" id="KW-1133">Transmembrane helix</keyword>
<accession>A0ABU3DVU4</accession>
<evidence type="ECO:0000256" key="1">
    <source>
        <dbReference type="SAM" id="Phobius"/>
    </source>
</evidence>
<feature type="transmembrane region" description="Helical" evidence="1">
    <location>
        <begin position="6"/>
        <end position="30"/>
    </location>
</feature>
<reference evidence="2 3" key="1">
    <citation type="submission" date="2023-09" db="EMBL/GenBank/DDBJ databases">
        <authorList>
            <person name="Rey-Velasco X."/>
        </authorList>
    </citation>
    <scope>NUCLEOTIDE SEQUENCE [LARGE SCALE GENOMIC DNA]</scope>
    <source>
        <strain evidence="2 3">F225</strain>
    </source>
</reference>
<evidence type="ECO:0008006" key="4">
    <source>
        <dbReference type="Google" id="ProtNLM"/>
    </source>
</evidence>
<dbReference type="SUPFAM" id="SSF52266">
    <property type="entry name" value="SGNH hydrolase"/>
    <property type="match status" value="1"/>
</dbReference>
<proteinExistence type="predicted"/>
<dbReference type="PANTHER" id="PTHR30383">
    <property type="entry name" value="THIOESTERASE 1/PROTEASE 1/LYSOPHOSPHOLIPASE L1"/>
    <property type="match status" value="1"/>
</dbReference>
<keyword evidence="3" id="KW-1185">Reference proteome</keyword>
<sequence length="547" mass="63537">MDKKTVFKLIAISFPFLLILVVEVMLRLFGYGENYQLFHKVTSENSKEYYVMNSDISKKYFKNTGFNSDNQSDLFLKSKTEDTYRIFVQGASTVVGFPFYKNGSFPRILKHRLSRTFPEKNIEVINTGITAVNSYTLWDLTDKIIAQNPDLVIIYAGHNEYYGALGAGSSVFTGNHPSLVRSYLKLKNLRFFQLLENTYSKIFASKIDAGYKVGETTLMEVMAREQQIPFDSEIYHAGIDQFRSNLNIIISKYQDNNIPVLLSTLVSNEKDIPPFISDDMEEEKFERALRNDKGNIYRIGEQNAEAAFKLGQYYIDKQKDSAKKYLQIAKELDLLRFRAPEKINDIITELSEKEGVFLVDAKKLFRDKSQSGFIDNELMTEHVHPNIKGNFLIADAIYNKMEELQFIGRWDNFIPYDDAFQDIPITQIDSIRGKFIVEDLKRSWPYILEMSGKNPVRGYHSIQNPTYEERKAINLYSGMEKWEDVMRQAYHTYNNEGDFKNALRVAQSLISEYPEQPKVYEMAAEICMKMDMMDYAEFYSKKAEQLK</sequence>
<protein>
    <recommendedName>
        <fullName evidence="4">SGNH hydrolase-type esterase domain-containing protein</fullName>
    </recommendedName>
</protein>
<dbReference type="Proteomes" id="UP001253848">
    <property type="component" value="Unassembled WGS sequence"/>
</dbReference>
<keyword evidence="1" id="KW-0812">Transmembrane</keyword>
<dbReference type="RefSeq" id="WP_311501113.1">
    <property type="nucleotide sequence ID" value="NZ_JAVRHN010000015.1"/>
</dbReference>
<dbReference type="InterPro" id="IPR051532">
    <property type="entry name" value="Ester_Hydrolysis_Enzymes"/>
</dbReference>
<evidence type="ECO:0000313" key="3">
    <source>
        <dbReference type="Proteomes" id="UP001253848"/>
    </source>
</evidence>
<keyword evidence="1" id="KW-0472">Membrane</keyword>
<dbReference type="PANTHER" id="PTHR30383:SF5">
    <property type="entry name" value="SGNH HYDROLASE-TYPE ESTERASE DOMAIN-CONTAINING PROTEIN"/>
    <property type="match status" value="1"/>
</dbReference>
<dbReference type="Gene3D" id="3.40.50.1110">
    <property type="entry name" value="SGNH hydrolase"/>
    <property type="match status" value="1"/>
</dbReference>
<dbReference type="InterPro" id="IPR011990">
    <property type="entry name" value="TPR-like_helical_dom_sf"/>
</dbReference>